<dbReference type="Proteomes" id="UP000648075">
    <property type="component" value="Unassembled WGS sequence"/>
</dbReference>
<reference evidence="1" key="1">
    <citation type="journal article" date="2014" name="Int. J. Syst. Evol. Microbiol.">
        <title>Complete genome sequence of Corynebacterium casei LMG S-19264T (=DSM 44701T), isolated from a smear-ripened cheese.</title>
        <authorList>
            <consortium name="US DOE Joint Genome Institute (JGI-PGF)"/>
            <person name="Walter F."/>
            <person name="Albersmeier A."/>
            <person name="Kalinowski J."/>
            <person name="Ruckert C."/>
        </authorList>
    </citation>
    <scope>NUCLEOTIDE SEQUENCE</scope>
    <source>
        <strain evidence="1">KCTC 32255</strain>
    </source>
</reference>
<sequence>MLKLRAAKYTPGGELEGVQSKLAEAARDVDQRLLESNNPVFLKMDHDPRSFTLIAASKDQGEVSAFKLEDMLCRAIKFDTRTGSHQAQGRGTHLHEGNPTFASGDSAQPFRALFCVSEPVQQFGGDQRWQQGDGGKRGAKFAIEEGEGVWSETKATILFSRRQGGPAKILYRPPQGFAQVFTVDVAEHHIVGTFALEDFSNAVPQHRQFILVHIGS</sequence>
<dbReference type="AlphaFoldDB" id="A0A918PII4"/>
<dbReference type="EMBL" id="BMZA01000012">
    <property type="protein sequence ID" value="GGZ11166.1"/>
    <property type="molecule type" value="Genomic_DNA"/>
</dbReference>
<evidence type="ECO:0000313" key="1">
    <source>
        <dbReference type="EMBL" id="GGZ11166.1"/>
    </source>
</evidence>
<evidence type="ECO:0000313" key="2">
    <source>
        <dbReference type="Proteomes" id="UP000648075"/>
    </source>
</evidence>
<accession>A0A918PII4</accession>
<reference evidence="1" key="2">
    <citation type="submission" date="2020-09" db="EMBL/GenBank/DDBJ databases">
        <authorList>
            <person name="Sun Q."/>
            <person name="Kim S."/>
        </authorList>
    </citation>
    <scope>NUCLEOTIDE SEQUENCE</scope>
    <source>
        <strain evidence="1">KCTC 32255</strain>
    </source>
</reference>
<name>A0A918PII4_9SPHN</name>
<keyword evidence="2" id="KW-1185">Reference proteome</keyword>
<comment type="caution">
    <text evidence="1">The sequence shown here is derived from an EMBL/GenBank/DDBJ whole genome shotgun (WGS) entry which is preliminary data.</text>
</comment>
<gene>
    <name evidence="1" type="ORF">GCM10011614_27630</name>
</gene>
<proteinExistence type="predicted"/>
<protein>
    <submittedName>
        <fullName evidence="1">Uncharacterized protein</fullName>
    </submittedName>
</protein>
<organism evidence="1 2">
    <name type="scientific">Novosphingobium colocasiae</name>
    <dbReference type="NCBI Taxonomy" id="1256513"/>
    <lineage>
        <taxon>Bacteria</taxon>
        <taxon>Pseudomonadati</taxon>
        <taxon>Pseudomonadota</taxon>
        <taxon>Alphaproteobacteria</taxon>
        <taxon>Sphingomonadales</taxon>
        <taxon>Sphingomonadaceae</taxon>
        <taxon>Novosphingobium</taxon>
    </lineage>
</organism>